<feature type="region of interest" description="Disordered" evidence="1">
    <location>
        <begin position="210"/>
        <end position="230"/>
    </location>
</feature>
<name>A0A1H2W2F7_9RHOB</name>
<evidence type="ECO:0000313" key="3">
    <source>
        <dbReference type="EMBL" id="SDW74780.1"/>
    </source>
</evidence>
<accession>A0A1H2W2F7</accession>
<protein>
    <submittedName>
        <fullName evidence="3">Glycosyltransferase involved in LPS biosynthesis, GR25 family</fullName>
    </submittedName>
</protein>
<reference evidence="3 4" key="1">
    <citation type="submission" date="2016-10" db="EMBL/GenBank/DDBJ databases">
        <authorList>
            <person name="Varghese N."/>
            <person name="Submissions S."/>
        </authorList>
    </citation>
    <scope>NUCLEOTIDE SEQUENCE [LARGE SCALE GENOMIC DNA]</scope>
    <source>
        <strain evidence="3 4">DSM 24802</strain>
    </source>
</reference>
<dbReference type="InterPro" id="IPR002654">
    <property type="entry name" value="Glyco_trans_25"/>
</dbReference>
<evidence type="ECO:0000313" key="4">
    <source>
        <dbReference type="Proteomes" id="UP000199541"/>
    </source>
</evidence>
<keyword evidence="4" id="KW-1185">Reference proteome</keyword>
<feature type="domain" description="Glycosyl transferase family 25" evidence="2">
    <location>
        <begin position="3"/>
        <end position="176"/>
    </location>
</feature>
<sequence length="283" mass="30703">MFDTYFINLDRVPRRAEFMTLQCRSAGITHPIRFSAVDAKEAAHDTFTRYGPHDPNAPYWEMTPTEIACTESHRAIWEAVAQTGRPSVVLEDDVLLSTTAADVIAGLANHAASFHLVKLDALSFVVRLGPAVSLGQQRLHPLTHPVPSAAAYLLSPAGAAILLSRSQSYCDHLDDFITRPAPGYRAFQLWPAIAVQGMFAALSGEADIPSDVAGSERTTSEQGTVPRPARGPALYRLRKDAIRTGRKLARRLWRDRSLRAAGGTVGVVPLAEDLPPYRSGPGG</sequence>
<organism evidence="3 4">
    <name type="scientific">Allgaiera indica</name>
    <dbReference type="NCBI Taxonomy" id="765699"/>
    <lineage>
        <taxon>Bacteria</taxon>
        <taxon>Pseudomonadati</taxon>
        <taxon>Pseudomonadota</taxon>
        <taxon>Alphaproteobacteria</taxon>
        <taxon>Rhodobacterales</taxon>
        <taxon>Paracoccaceae</taxon>
        <taxon>Allgaiera</taxon>
    </lineage>
</organism>
<dbReference type="CDD" id="cd06532">
    <property type="entry name" value="Glyco_transf_25"/>
    <property type="match status" value="1"/>
</dbReference>
<gene>
    <name evidence="3" type="ORF">SAMN05444006_106145</name>
</gene>
<dbReference type="Proteomes" id="UP000199541">
    <property type="component" value="Unassembled WGS sequence"/>
</dbReference>
<evidence type="ECO:0000259" key="2">
    <source>
        <dbReference type="Pfam" id="PF01755"/>
    </source>
</evidence>
<dbReference type="Pfam" id="PF01755">
    <property type="entry name" value="Glyco_transf_25"/>
    <property type="match status" value="1"/>
</dbReference>
<dbReference type="RefSeq" id="WP_035843772.1">
    <property type="nucleotide sequence ID" value="NZ_BNAB01000005.1"/>
</dbReference>
<dbReference type="EMBL" id="FNOB01000006">
    <property type="protein sequence ID" value="SDW74780.1"/>
    <property type="molecule type" value="Genomic_DNA"/>
</dbReference>
<evidence type="ECO:0000256" key="1">
    <source>
        <dbReference type="SAM" id="MobiDB-lite"/>
    </source>
</evidence>
<comment type="caution">
    <text evidence="3">The sequence shown here is derived from an EMBL/GenBank/DDBJ whole genome shotgun (WGS) entry which is preliminary data.</text>
</comment>
<proteinExistence type="predicted"/>